<reference evidence="2" key="1">
    <citation type="journal article" date="2022" name="bioRxiv">
        <title>Sequencing and chromosome-scale assembly of the giantPleurodeles waltlgenome.</title>
        <authorList>
            <person name="Brown T."/>
            <person name="Elewa A."/>
            <person name="Iarovenko S."/>
            <person name="Subramanian E."/>
            <person name="Araus A.J."/>
            <person name="Petzold A."/>
            <person name="Susuki M."/>
            <person name="Suzuki K.-i.T."/>
            <person name="Hayashi T."/>
            <person name="Toyoda A."/>
            <person name="Oliveira C."/>
            <person name="Osipova E."/>
            <person name="Leigh N.D."/>
            <person name="Simon A."/>
            <person name="Yun M.H."/>
        </authorList>
    </citation>
    <scope>NUCLEOTIDE SEQUENCE</scope>
    <source>
        <strain evidence="2">20211129_DDA</strain>
        <tissue evidence="2">Liver</tissue>
    </source>
</reference>
<dbReference type="EMBL" id="JANPWB010000013">
    <property type="protein sequence ID" value="KAJ1109124.1"/>
    <property type="molecule type" value="Genomic_DNA"/>
</dbReference>
<evidence type="ECO:0000313" key="3">
    <source>
        <dbReference type="Proteomes" id="UP001066276"/>
    </source>
</evidence>
<dbReference type="Proteomes" id="UP001066276">
    <property type="component" value="Chromosome 9"/>
</dbReference>
<feature type="compositionally biased region" description="Basic and acidic residues" evidence="1">
    <location>
        <begin position="1"/>
        <end position="13"/>
    </location>
</feature>
<evidence type="ECO:0000256" key="1">
    <source>
        <dbReference type="SAM" id="MobiDB-lite"/>
    </source>
</evidence>
<feature type="region of interest" description="Disordered" evidence="1">
    <location>
        <begin position="1"/>
        <end position="33"/>
    </location>
</feature>
<proteinExistence type="predicted"/>
<feature type="region of interest" description="Disordered" evidence="1">
    <location>
        <begin position="60"/>
        <end position="86"/>
    </location>
</feature>
<comment type="caution">
    <text evidence="2">The sequence shown here is derived from an EMBL/GenBank/DDBJ whole genome shotgun (WGS) entry which is preliminary data.</text>
</comment>
<protein>
    <submittedName>
        <fullName evidence="2">Uncharacterized protein</fullName>
    </submittedName>
</protein>
<dbReference type="AlphaFoldDB" id="A0AAV7N0Z6"/>
<name>A0AAV7N0Z6_PLEWA</name>
<sequence length="86" mass="9331">MHGESSGRPRGTAEVHTAARRSTRRHRAGQGSRVIVRLDGTLSLERRRQKCEEDKLLVQTVTSKASSRSGSPCVTGSLSQVGNEDT</sequence>
<feature type="compositionally biased region" description="Basic residues" evidence="1">
    <location>
        <begin position="18"/>
        <end position="28"/>
    </location>
</feature>
<evidence type="ECO:0000313" key="2">
    <source>
        <dbReference type="EMBL" id="KAJ1109124.1"/>
    </source>
</evidence>
<gene>
    <name evidence="2" type="ORF">NDU88_006489</name>
</gene>
<organism evidence="2 3">
    <name type="scientific">Pleurodeles waltl</name>
    <name type="common">Iberian ribbed newt</name>
    <dbReference type="NCBI Taxonomy" id="8319"/>
    <lineage>
        <taxon>Eukaryota</taxon>
        <taxon>Metazoa</taxon>
        <taxon>Chordata</taxon>
        <taxon>Craniata</taxon>
        <taxon>Vertebrata</taxon>
        <taxon>Euteleostomi</taxon>
        <taxon>Amphibia</taxon>
        <taxon>Batrachia</taxon>
        <taxon>Caudata</taxon>
        <taxon>Salamandroidea</taxon>
        <taxon>Salamandridae</taxon>
        <taxon>Pleurodelinae</taxon>
        <taxon>Pleurodeles</taxon>
    </lineage>
</organism>
<keyword evidence="3" id="KW-1185">Reference proteome</keyword>
<accession>A0AAV7N0Z6</accession>